<comment type="caution">
    <text evidence="2">The sequence shown here is derived from an EMBL/GenBank/DDBJ whole genome shotgun (WGS) entry which is preliminary data.</text>
</comment>
<dbReference type="Proteomes" id="UP001141259">
    <property type="component" value="Unassembled WGS sequence"/>
</dbReference>
<reference evidence="2" key="1">
    <citation type="submission" date="2022-08" db="EMBL/GenBank/DDBJ databases">
        <authorList>
            <person name="Tistechok S."/>
            <person name="Samborskyy M."/>
            <person name="Roman I."/>
        </authorList>
    </citation>
    <scope>NUCLEOTIDE SEQUENCE</scope>
    <source>
        <strain evidence="2">DSM 103496</strain>
    </source>
</reference>
<evidence type="ECO:0000313" key="2">
    <source>
        <dbReference type="EMBL" id="MCS7480000.1"/>
    </source>
</evidence>
<feature type="region of interest" description="Disordered" evidence="1">
    <location>
        <begin position="1"/>
        <end position="21"/>
    </location>
</feature>
<proteinExistence type="predicted"/>
<feature type="region of interest" description="Disordered" evidence="1">
    <location>
        <begin position="85"/>
        <end position="117"/>
    </location>
</feature>
<dbReference type="Gene3D" id="2.30.30.990">
    <property type="entry name" value="Malonyl-[acyl-carrier protein] O-methyltransferase, zinc-finger motif"/>
    <property type="match status" value="1"/>
</dbReference>
<protein>
    <recommendedName>
        <fullName evidence="4">Zinc finger protein</fullName>
    </recommendedName>
</protein>
<dbReference type="Pfam" id="PF16827">
    <property type="entry name" value="zf-HC3"/>
    <property type="match status" value="1"/>
</dbReference>
<accession>A0A9X3AI11</accession>
<dbReference type="InterPro" id="IPR031795">
    <property type="entry name" value="Zf-HC3"/>
</dbReference>
<gene>
    <name evidence="2" type="ORF">NZH93_24350</name>
</gene>
<sequence>MRGAGEACSDRSRGKLPPVVDRPFRWFPAEGGRHAVPVDLVANDVGSTLCGKEVTVPRERASKTAWCWPTCGLCDAAWREREGLVRRPSAAASPPGRPPGTPSPGRRPVPRPAPTSP</sequence>
<evidence type="ECO:0008006" key="4">
    <source>
        <dbReference type="Google" id="ProtNLM"/>
    </source>
</evidence>
<feature type="compositionally biased region" description="Pro residues" evidence="1">
    <location>
        <begin position="95"/>
        <end position="117"/>
    </location>
</feature>
<name>A0A9X3AI11_9PSEU</name>
<evidence type="ECO:0000256" key="1">
    <source>
        <dbReference type="SAM" id="MobiDB-lite"/>
    </source>
</evidence>
<keyword evidence="3" id="KW-1185">Reference proteome</keyword>
<dbReference type="AlphaFoldDB" id="A0A9X3AI11"/>
<dbReference type="EMBL" id="JANYMP010000012">
    <property type="protein sequence ID" value="MCS7480000.1"/>
    <property type="molecule type" value="Genomic_DNA"/>
</dbReference>
<dbReference type="RefSeq" id="WP_259625500.1">
    <property type="nucleotide sequence ID" value="NZ_JANYMP010000012.1"/>
</dbReference>
<evidence type="ECO:0000313" key="3">
    <source>
        <dbReference type="Proteomes" id="UP001141259"/>
    </source>
</evidence>
<organism evidence="2 3">
    <name type="scientific">Umezawaea endophytica</name>
    <dbReference type="NCBI Taxonomy" id="1654476"/>
    <lineage>
        <taxon>Bacteria</taxon>
        <taxon>Bacillati</taxon>
        <taxon>Actinomycetota</taxon>
        <taxon>Actinomycetes</taxon>
        <taxon>Pseudonocardiales</taxon>
        <taxon>Pseudonocardiaceae</taxon>
        <taxon>Umezawaea</taxon>
    </lineage>
</organism>